<dbReference type="AlphaFoldDB" id="A0AAP0RML1"/>
<evidence type="ECO:0000313" key="3">
    <source>
        <dbReference type="Proteomes" id="UP001415857"/>
    </source>
</evidence>
<gene>
    <name evidence="2" type="ORF">L1049_014272</name>
</gene>
<name>A0AAP0RML1_LIQFO</name>
<dbReference type="GO" id="GO:0004518">
    <property type="term" value="F:nuclease activity"/>
    <property type="evidence" value="ECO:0007669"/>
    <property type="project" value="UniProtKB-KW"/>
</dbReference>
<protein>
    <recommendedName>
        <fullName evidence="1">DUF8040 domain-containing protein</fullName>
    </recommendedName>
</protein>
<reference evidence="2 3" key="1">
    <citation type="journal article" date="2024" name="Plant J.">
        <title>Genome sequences and population genomics reveal climatic adaptation and genomic divergence between two closely related sweetgum species.</title>
        <authorList>
            <person name="Xu W.Q."/>
            <person name="Ren C.Q."/>
            <person name="Zhang X.Y."/>
            <person name="Comes H.P."/>
            <person name="Liu X.H."/>
            <person name="Li Y.G."/>
            <person name="Kettle C.J."/>
            <person name="Jalonen R."/>
            <person name="Gaisberger H."/>
            <person name="Ma Y.Z."/>
            <person name="Qiu Y.X."/>
        </authorList>
    </citation>
    <scope>NUCLEOTIDE SEQUENCE [LARGE SCALE GENOMIC DNA]</scope>
    <source>
        <strain evidence="2">Hangzhou</strain>
    </source>
</reference>
<evidence type="ECO:0000313" key="2">
    <source>
        <dbReference type="EMBL" id="KAK9280578.1"/>
    </source>
</evidence>
<dbReference type="Proteomes" id="UP001415857">
    <property type="component" value="Unassembled WGS sequence"/>
</dbReference>
<dbReference type="InterPro" id="IPR045249">
    <property type="entry name" value="HARBI1-like"/>
</dbReference>
<proteinExistence type="predicted"/>
<organism evidence="2 3">
    <name type="scientific">Liquidambar formosana</name>
    <name type="common">Formosan gum</name>
    <dbReference type="NCBI Taxonomy" id="63359"/>
    <lineage>
        <taxon>Eukaryota</taxon>
        <taxon>Viridiplantae</taxon>
        <taxon>Streptophyta</taxon>
        <taxon>Embryophyta</taxon>
        <taxon>Tracheophyta</taxon>
        <taxon>Spermatophyta</taxon>
        <taxon>Magnoliopsida</taxon>
        <taxon>eudicotyledons</taxon>
        <taxon>Gunneridae</taxon>
        <taxon>Pentapetalae</taxon>
        <taxon>Saxifragales</taxon>
        <taxon>Altingiaceae</taxon>
        <taxon>Liquidambar</taxon>
    </lineage>
</organism>
<dbReference type="PANTHER" id="PTHR22930:SF251">
    <property type="entry name" value="DDE TNP4 DOMAIN-CONTAINING PROTEIN"/>
    <property type="match status" value="1"/>
</dbReference>
<dbReference type="EMBL" id="JBBPBK010000008">
    <property type="protein sequence ID" value="KAK9280578.1"/>
    <property type="molecule type" value="Genomic_DNA"/>
</dbReference>
<feature type="domain" description="DUF8040" evidence="1">
    <location>
        <begin position="33"/>
        <end position="129"/>
    </location>
</feature>
<dbReference type="InterPro" id="IPR006912">
    <property type="entry name" value="Harbinger_derived_prot"/>
</dbReference>
<dbReference type="PANTHER" id="PTHR22930">
    <property type="match status" value="1"/>
</dbReference>
<comment type="caution">
    <text evidence="2">The sequence shown here is derived from an EMBL/GenBank/DDBJ whole genome shotgun (WGS) entry which is preliminary data.</text>
</comment>
<dbReference type="Pfam" id="PF26138">
    <property type="entry name" value="DUF8040"/>
    <property type="match status" value="1"/>
</dbReference>
<keyword evidence="3" id="KW-1185">Reference proteome</keyword>
<sequence length="287" mass="33545">MDSDDEEMLLTIVTAAIIEKYYSLYICREPCRTSILTGYGFVREVLDGNPTRCYELFRMEKYVFHQLCSTLKRKNLLKNTKRMCVEEQLAILLLTIGYNESNRNTQERFQHSGETISQHFNEVLRAMVKFGQQNDCKYYVVDAGYPNMPGFLAPYKGERYHLQDYRGGRNPRNLRNVIERCFGVLKARFPILKAMPAYPVSVQKFIVIAACVVHNFIRQEVQRDNLFTQFENEELVVDDSEHVVDDAPNLDRIIQAQSQQEMEKFRDDLANAIFNAYNRGGVQNYRQ</sequence>
<dbReference type="InterPro" id="IPR058353">
    <property type="entry name" value="DUF8040"/>
</dbReference>
<dbReference type="GO" id="GO:0046872">
    <property type="term" value="F:metal ion binding"/>
    <property type="evidence" value="ECO:0007669"/>
    <property type="project" value="UniProtKB-KW"/>
</dbReference>
<dbReference type="GO" id="GO:0016787">
    <property type="term" value="F:hydrolase activity"/>
    <property type="evidence" value="ECO:0007669"/>
    <property type="project" value="UniProtKB-KW"/>
</dbReference>
<dbReference type="GO" id="GO:0005634">
    <property type="term" value="C:nucleus"/>
    <property type="evidence" value="ECO:0007669"/>
    <property type="project" value="UniProtKB-SubCell"/>
</dbReference>
<accession>A0AAP0RML1</accession>
<evidence type="ECO:0000259" key="1">
    <source>
        <dbReference type="Pfam" id="PF26138"/>
    </source>
</evidence>
<dbReference type="Pfam" id="PF04827">
    <property type="entry name" value="Plant_tran"/>
    <property type="match status" value="1"/>
</dbReference>